<gene>
    <name evidence="8" type="ORF">C2869_06725</name>
</gene>
<evidence type="ECO:0000313" key="8">
    <source>
        <dbReference type="EMBL" id="AWB66150.1"/>
    </source>
</evidence>
<name>A0A2S0VPY8_9ALTE</name>
<protein>
    <recommendedName>
        <fullName evidence="10">Methyl-accepting chemotaxis protein</fullName>
    </recommendedName>
</protein>
<proteinExistence type="inferred from homology"/>
<dbReference type="AlphaFoldDB" id="A0A2S0VPY8"/>
<evidence type="ECO:0008006" key="10">
    <source>
        <dbReference type="Google" id="ProtNLM"/>
    </source>
</evidence>
<feature type="transmembrane region" description="Helical" evidence="5">
    <location>
        <begin position="330"/>
        <end position="353"/>
    </location>
</feature>
<dbReference type="Pfam" id="PF00015">
    <property type="entry name" value="MCPsignal"/>
    <property type="match status" value="1"/>
</dbReference>
<dbReference type="GO" id="GO:0007165">
    <property type="term" value="P:signal transduction"/>
    <property type="evidence" value="ECO:0007669"/>
    <property type="project" value="UniProtKB-KW"/>
</dbReference>
<dbReference type="GO" id="GO:0006935">
    <property type="term" value="P:chemotaxis"/>
    <property type="evidence" value="ECO:0007669"/>
    <property type="project" value="UniProtKB-ARBA"/>
</dbReference>
<comment type="similarity">
    <text evidence="3">Belongs to the methyl-accepting chemotaxis (MCP) protein family.</text>
</comment>
<evidence type="ECO:0000313" key="9">
    <source>
        <dbReference type="Proteomes" id="UP000244441"/>
    </source>
</evidence>
<feature type="transmembrane region" description="Helical" evidence="5">
    <location>
        <begin position="12"/>
        <end position="29"/>
    </location>
</feature>
<dbReference type="KEGG" id="cate:C2869_06725"/>
<dbReference type="SMART" id="SM00283">
    <property type="entry name" value="MA"/>
    <property type="match status" value="1"/>
</dbReference>
<dbReference type="RefSeq" id="WP_108602222.1">
    <property type="nucleotide sequence ID" value="NZ_CP026604.1"/>
</dbReference>
<comment type="subcellular location">
    <subcellularLocation>
        <location evidence="1">Membrane</location>
    </subcellularLocation>
</comment>
<dbReference type="PROSITE" id="PS50111">
    <property type="entry name" value="CHEMOTAXIS_TRANSDUC_2"/>
    <property type="match status" value="1"/>
</dbReference>
<evidence type="ECO:0000256" key="1">
    <source>
        <dbReference type="ARBA" id="ARBA00004370"/>
    </source>
</evidence>
<accession>A0A2S0VPY8</accession>
<dbReference type="PROSITE" id="PS50885">
    <property type="entry name" value="HAMP"/>
    <property type="match status" value="1"/>
</dbReference>
<organism evidence="8 9">
    <name type="scientific">Saccharobesus litoralis</name>
    <dbReference type="NCBI Taxonomy" id="2172099"/>
    <lineage>
        <taxon>Bacteria</taxon>
        <taxon>Pseudomonadati</taxon>
        <taxon>Pseudomonadota</taxon>
        <taxon>Gammaproteobacteria</taxon>
        <taxon>Alteromonadales</taxon>
        <taxon>Alteromonadaceae</taxon>
        <taxon>Saccharobesus</taxon>
    </lineage>
</organism>
<sequence>MSFINQISIKTRIIVLVLIPLFVTLFFAIERYQKASQEVENVERLEILQQYIGVVSPLLSALQQERLYSKLYMGPGSPTDPIGMEYQSQVVESRAPTDQALKNYKRFIADRERLSIFPTLSKDIDETLLQLTHFELARSNVDKRIKKSQPLEGMSGKYFWTFLTFNKLIAALSNSSNEVVLLTSINPRLSLLSNSYKYLVHAQDTSMIQILAVYSATTRGLVASTYGDIMQYRVQEIAYTENFLLYAPPVVKKGFEQHLQSQESFGYAKAKYLEIRKHIKTLIDKPLDLDNKEWLAKGNDISNGYSKVIDLTLQQLESTKNELLAEAKQAVINTLIVIGVLLIVLIAVSIKIISSINRPLKQLITDLTHLANTKDMTLRSHIEGNNELSQVGEAFNTLISSFEQTLYAVRQQVISMDNVTNNVSDSVKTSMVSIDNQRNATDSISVAVNEMTSTIHEVSNMSSATSEAVSRAYDLAVASEKDALKSKQSMDQLFTELGETGHLVSELNNEANQISNILQVIKGISEQTNLLALNAAIEAARAGEAGRGFAVVADEVRELSKRTHDSTELIQAQIEALTSGAAQASDKMEVLQTNGHDAVGIVQKSSDAFITIKAELDQITDMANQIAVAAEEQTNVADEINERIHAIKDDSETMYQQGTSTSQSTQSLIQGGQELKDKIEEFHF</sequence>
<keyword evidence="5" id="KW-0472">Membrane</keyword>
<evidence type="ECO:0000259" key="7">
    <source>
        <dbReference type="PROSITE" id="PS50885"/>
    </source>
</evidence>
<dbReference type="OrthoDB" id="2489132at2"/>
<dbReference type="GO" id="GO:0016020">
    <property type="term" value="C:membrane"/>
    <property type="evidence" value="ECO:0007669"/>
    <property type="project" value="UniProtKB-SubCell"/>
</dbReference>
<evidence type="ECO:0000256" key="5">
    <source>
        <dbReference type="SAM" id="Phobius"/>
    </source>
</evidence>
<dbReference type="Proteomes" id="UP000244441">
    <property type="component" value="Chromosome"/>
</dbReference>
<dbReference type="InterPro" id="IPR004089">
    <property type="entry name" value="MCPsignal_dom"/>
</dbReference>
<dbReference type="EMBL" id="CP026604">
    <property type="protein sequence ID" value="AWB66150.1"/>
    <property type="molecule type" value="Genomic_DNA"/>
</dbReference>
<dbReference type="CDD" id="cd11386">
    <property type="entry name" value="MCP_signal"/>
    <property type="match status" value="1"/>
</dbReference>
<evidence type="ECO:0000256" key="4">
    <source>
        <dbReference type="PROSITE-ProRule" id="PRU00284"/>
    </source>
</evidence>
<keyword evidence="5" id="KW-1133">Transmembrane helix</keyword>
<keyword evidence="9" id="KW-1185">Reference proteome</keyword>
<dbReference type="InterPro" id="IPR003660">
    <property type="entry name" value="HAMP_dom"/>
</dbReference>
<evidence type="ECO:0000259" key="6">
    <source>
        <dbReference type="PROSITE" id="PS50111"/>
    </source>
</evidence>
<dbReference type="FunFam" id="1.10.287.950:FF:000001">
    <property type="entry name" value="Methyl-accepting chemotaxis sensory transducer"/>
    <property type="match status" value="1"/>
</dbReference>
<feature type="domain" description="Methyl-accepting transducer" evidence="6">
    <location>
        <begin position="412"/>
        <end position="648"/>
    </location>
</feature>
<dbReference type="PANTHER" id="PTHR32089:SF112">
    <property type="entry name" value="LYSOZYME-LIKE PROTEIN-RELATED"/>
    <property type="match status" value="1"/>
</dbReference>
<dbReference type="SUPFAM" id="SSF58104">
    <property type="entry name" value="Methyl-accepting chemotaxis protein (MCP) signaling domain"/>
    <property type="match status" value="1"/>
</dbReference>
<evidence type="ECO:0000256" key="2">
    <source>
        <dbReference type="ARBA" id="ARBA00023224"/>
    </source>
</evidence>
<reference evidence="8 9" key="1">
    <citation type="submission" date="2018-01" db="EMBL/GenBank/DDBJ databases">
        <title>Genome sequence of a Cantenovulum-like bacteria.</title>
        <authorList>
            <person name="Tan W.R."/>
            <person name="Lau N.-S."/>
            <person name="Go F."/>
            <person name="Amirul A.-A.A."/>
        </authorList>
    </citation>
    <scope>NUCLEOTIDE SEQUENCE [LARGE SCALE GENOMIC DNA]</scope>
    <source>
        <strain evidence="8 9">CCB-QB4</strain>
    </source>
</reference>
<dbReference type="PANTHER" id="PTHR32089">
    <property type="entry name" value="METHYL-ACCEPTING CHEMOTAXIS PROTEIN MCPB"/>
    <property type="match status" value="1"/>
</dbReference>
<dbReference type="Gene3D" id="1.10.287.950">
    <property type="entry name" value="Methyl-accepting chemotaxis protein"/>
    <property type="match status" value="1"/>
</dbReference>
<evidence type="ECO:0000256" key="3">
    <source>
        <dbReference type="ARBA" id="ARBA00029447"/>
    </source>
</evidence>
<keyword evidence="2 4" id="KW-0807">Transducer</keyword>
<feature type="domain" description="HAMP" evidence="7">
    <location>
        <begin position="354"/>
        <end position="407"/>
    </location>
</feature>
<keyword evidence="5" id="KW-0812">Transmembrane</keyword>